<name>A0AAV4REN5_9ARAC</name>
<protein>
    <submittedName>
        <fullName evidence="1">Uncharacterized protein</fullName>
    </submittedName>
</protein>
<reference evidence="1 2" key="1">
    <citation type="submission" date="2021-06" db="EMBL/GenBank/DDBJ databases">
        <title>Caerostris darwini draft genome.</title>
        <authorList>
            <person name="Kono N."/>
            <person name="Arakawa K."/>
        </authorList>
    </citation>
    <scope>NUCLEOTIDE SEQUENCE [LARGE SCALE GENOMIC DNA]</scope>
</reference>
<sequence>MDGIRGRPPFTDSDRAFVKSLGNHIFRLSGRLQEVPGDFQFRISQLSPFLRMTLYHWMRQGYSTNFCMRQWIKSNEGPAGSLTFGRSNSDAFCSKVLKFGSRKDIP</sequence>
<proteinExistence type="predicted"/>
<accession>A0AAV4REN5</accession>
<dbReference type="EMBL" id="BPLQ01006035">
    <property type="protein sequence ID" value="GIY19426.1"/>
    <property type="molecule type" value="Genomic_DNA"/>
</dbReference>
<dbReference type="Proteomes" id="UP001054837">
    <property type="component" value="Unassembled WGS sequence"/>
</dbReference>
<evidence type="ECO:0000313" key="2">
    <source>
        <dbReference type="Proteomes" id="UP001054837"/>
    </source>
</evidence>
<organism evidence="1 2">
    <name type="scientific">Caerostris darwini</name>
    <dbReference type="NCBI Taxonomy" id="1538125"/>
    <lineage>
        <taxon>Eukaryota</taxon>
        <taxon>Metazoa</taxon>
        <taxon>Ecdysozoa</taxon>
        <taxon>Arthropoda</taxon>
        <taxon>Chelicerata</taxon>
        <taxon>Arachnida</taxon>
        <taxon>Araneae</taxon>
        <taxon>Araneomorphae</taxon>
        <taxon>Entelegynae</taxon>
        <taxon>Araneoidea</taxon>
        <taxon>Araneidae</taxon>
        <taxon>Caerostris</taxon>
    </lineage>
</organism>
<comment type="caution">
    <text evidence="1">The sequence shown here is derived from an EMBL/GenBank/DDBJ whole genome shotgun (WGS) entry which is preliminary data.</text>
</comment>
<evidence type="ECO:0000313" key="1">
    <source>
        <dbReference type="EMBL" id="GIY19426.1"/>
    </source>
</evidence>
<keyword evidence="2" id="KW-1185">Reference proteome</keyword>
<dbReference type="AlphaFoldDB" id="A0AAV4REN5"/>
<gene>
    <name evidence="1" type="primary">AVEN_165045_1</name>
    <name evidence="1" type="ORF">CDAR_192361</name>
</gene>